<reference evidence="1" key="1">
    <citation type="submission" date="2014-11" db="EMBL/GenBank/DDBJ databases">
        <authorList>
            <person name="Amaro Gonzalez C."/>
        </authorList>
    </citation>
    <scope>NUCLEOTIDE SEQUENCE</scope>
</reference>
<protein>
    <submittedName>
        <fullName evidence="1">Uncharacterized protein</fullName>
    </submittedName>
</protein>
<name>A0A0E9XRF5_ANGAN</name>
<proteinExistence type="predicted"/>
<dbReference type="EMBL" id="GBXM01003260">
    <property type="protein sequence ID" value="JAI05318.1"/>
    <property type="molecule type" value="Transcribed_RNA"/>
</dbReference>
<organism evidence="1">
    <name type="scientific">Anguilla anguilla</name>
    <name type="common">European freshwater eel</name>
    <name type="synonym">Muraena anguilla</name>
    <dbReference type="NCBI Taxonomy" id="7936"/>
    <lineage>
        <taxon>Eukaryota</taxon>
        <taxon>Metazoa</taxon>
        <taxon>Chordata</taxon>
        <taxon>Craniata</taxon>
        <taxon>Vertebrata</taxon>
        <taxon>Euteleostomi</taxon>
        <taxon>Actinopterygii</taxon>
        <taxon>Neopterygii</taxon>
        <taxon>Teleostei</taxon>
        <taxon>Anguilliformes</taxon>
        <taxon>Anguillidae</taxon>
        <taxon>Anguilla</taxon>
    </lineage>
</organism>
<dbReference type="AlphaFoldDB" id="A0A0E9XRF5"/>
<accession>A0A0E9XRF5</accession>
<evidence type="ECO:0000313" key="1">
    <source>
        <dbReference type="EMBL" id="JAI05318.1"/>
    </source>
</evidence>
<reference evidence="1" key="2">
    <citation type="journal article" date="2015" name="Fish Shellfish Immunol.">
        <title>Early steps in the European eel (Anguilla anguilla)-Vibrio vulnificus interaction in the gills: Role of the RtxA13 toxin.</title>
        <authorList>
            <person name="Callol A."/>
            <person name="Pajuelo D."/>
            <person name="Ebbesson L."/>
            <person name="Teles M."/>
            <person name="MacKenzie S."/>
            <person name="Amaro C."/>
        </authorList>
    </citation>
    <scope>NUCLEOTIDE SEQUENCE</scope>
</reference>
<sequence length="45" mass="5414">MGSLKIFLHSHQKYEVQYISLYSFQRTVVSTYEINSVTIYNKFHL</sequence>